<reference evidence="1" key="1">
    <citation type="submission" date="2022-05" db="EMBL/GenBank/DDBJ databases">
        <title>A methanotrophic Mycobacterium dominates a cave microbial ecosystem.</title>
        <authorList>
            <person name="Van Spanning R.J.M."/>
            <person name="Guan Q."/>
            <person name="Melkonian C."/>
            <person name="Gallant J."/>
            <person name="Polerecky L."/>
            <person name="Flot J.-F."/>
            <person name="Brandt B.W."/>
            <person name="Braster M."/>
            <person name="Iturbe Espinoza P."/>
            <person name="Aerts J."/>
            <person name="Meima-Franke M."/>
            <person name="Piersma S.R."/>
            <person name="Bunduc C."/>
            <person name="Ummels R."/>
            <person name="Pain A."/>
            <person name="Fleming E.J."/>
            <person name="van der Wel N."/>
            <person name="Gherman V.D."/>
            <person name="Sarbu S.M."/>
            <person name="Bodelier P.L.E."/>
            <person name="Bitter W."/>
        </authorList>
    </citation>
    <scope>NUCLEOTIDE SEQUENCE</scope>
    <source>
        <strain evidence="1">Sulfur Cave</strain>
        <plasmid evidence="1">unnamed</plasmid>
    </source>
</reference>
<dbReference type="EMBL" id="CP097321">
    <property type="protein sequence ID" value="UQX13580.1"/>
    <property type="molecule type" value="Genomic_DNA"/>
</dbReference>
<evidence type="ECO:0000313" key="1">
    <source>
        <dbReference type="EMBL" id="UQX13580.1"/>
    </source>
</evidence>
<gene>
    <name evidence="1" type="ORF">M5I08_25665</name>
</gene>
<keyword evidence="1" id="KW-0614">Plasmid</keyword>
<name>A0ABY4QRD6_9MYCO</name>
<organism evidence="1 2">
    <name type="scientific">Candidatus Mycobacterium methanotrophicum</name>
    <dbReference type="NCBI Taxonomy" id="2943498"/>
    <lineage>
        <taxon>Bacteria</taxon>
        <taxon>Bacillati</taxon>
        <taxon>Actinomycetota</taxon>
        <taxon>Actinomycetes</taxon>
        <taxon>Mycobacteriales</taxon>
        <taxon>Mycobacteriaceae</taxon>
        <taxon>Mycobacterium</taxon>
    </lineage>
</organism>
<dbReference type="RefSeq" id="WP_219070495.1">
    <property type="nucleotide sequence ID" value="NZ_CAJUXY010000093.1"/>
</dbReference>
<dbReference type="Proteomes" id="UP001056610">
    <property type="component" value="Plasmid unnamed"/>
</dbReference>
<keyword evidence="2" id="KW-1185">Reference proteome</keyword>
<sequence>MDDYVPLTNDFRYQTCIAMSQKAVRLAARLAARAFAADRAGAAASRDEYLSRIRQRAA</sequence>
<protein>
    <submittedName>
        <fullName evidence="1">Uncharacterized protein</fullName>
    </submittedName>
</protein>
<geneLocation type="plasmid" evidence="1 2">
    <name>unnamed</name>
</geneLocation>
<proteinExistence type="predicted"/>
<accession>A0ABY4QRD6</accession>
<evidence type="ECO:0000313" key="2">
    <source>
        <dbReference type="Proteomes" id="UP001056610"/>
    </source>
</evidence>